<dbReference type="AlphaFoldDB" id="A0A4R6SCM5"/>
<reference evidence="3 4" key="1">
    <citation type="submission" date="2019-03" db="EMBL/GenBank/DDBJ databases">
        <title>Genomic Encyclopedia of Type Strains, Phase IV (KMG-IV): sequencing the most valuable type-strain genomes for metagenomic binning, comparative biology and taxonomic classification.</title>
        <authorList>
            <person name="Goeker M."/>
        </authorList>
    </citation>
    <scope>NUCLEOTIDE SEQUENCE [LARGE SCALE GENOMIC DNA]</scope>
    <source>
        <strain evidence="3 4">DSM 45361</strain>
    </source>
</reference>
<feature type="chain" id="PRO_5020786065" evidence="1">
    <location>
        <begin position="26"/>
        <end position="532"/>
    </location>
</feature>
<protein>
    <submittedName>
        <fullName evidence="3">Ricin-type beta-trefoil lectin protein</fullName>
    </submittedName>
</protein>
<dbReference type="OrthoDB" id="5958808at2"/>
<dbReference type="SUPFAM" id="SSF50939">
    <property type="entry name" value="Sialidases"/>
    <property type="match status" value="1"/>
</dbReference>
<evidence type="ECO:0000259" key="2">
    <source>
        <dbReference type="SMART" id="SM00458"/>
    </source>
</evidence>
<dbReference type="GO" id="GO:0030246">
    <property type="term" value="F:carbohydrate binding"/>
    <property type="evidence" value="ECO:0007669"/>
    <property type="project" value="UniProtKB-KW"/>
</dbReference>
<evidence type="ECO:0000313" key="4">
    <source>
        <dbReference type="Proteomes" id="UP000295444"/>
    </source>
</evidence>
<evidence type="ECO:0000256" key="1">
    <source>
        <dbReference type="SAM" id="SignalP"/>
    </source>
</evidence>
<dbReference type="Gene3D" id="2.80.10.50">
    <property type="match status" value="3"/>
</dbReference>
<dbReference type="SUPFAM" id="SSF50370">
    <property type="entry name" value="Ricin B-like lectins"/>
    <property type="match status" value="1"/>
</dbReference>
<dbReference type="Pfam" id="PF00652">
    <property type="entry name" value="Ricin_B_lectin"/>
    <property type="match status" value="1"/>
</dbReference>
<keyword evidence="3" id="KW-0430">Lectin</keyword>
<dbReference type="SMART" id="SM00458">
    <property type="entry name" value="RICIN"/>
    <property type="match status" value="1"/>
</dbReference>
<dbReference type="Gene3D" id="2.120.10.10">
    <property type="match status" value="1"/>
</dbReference>
<dbReference type="PANTHER" id="PTHR38792">
    <property type="entry name" value="BNR/ASP-BOX REPEAT DOMAIN PROTEIN (AFU_ORTHOLOGUE AFUA_7G06430)-RELATED"/>
    <property type="match status" value="1"/>
</dbReference>
<dbReference type="EMBL" id="SNXZ01000003">
    <property type="protein sequence ID" value="TDP97839.1"/>
    <property type="molecule type" value="Genomic_DNA"/>
</dbReference>
<dbReference type="InterPro" id="IPR000772">
    <property type="entry name" value="Ricin_B_lectin"/>
</dbReference>
<dbReference type="InterPro" id="IPR036278">
    <property type="entry name" value="Sialidase_sf"/>
</dbReference>
<evidence type="ECO:0000313" key="3">
    <source>
        <dbReference type="EMBL" id="TDP97839.1"/>
    </source>
</evidence>
<organism evidence="3 4">
    <name type="scientific">Labedaea rhizosphaerae</name>
    <dbReference type="NCBI Taxonomy" id="598644"/>
    <lineage>
        <taxon>Bacteria</taxon>
        <taxon>Bacillati</taxon>
        <taxon>Actinomycetota</taxon>
        <taxon>Actinomycetes</taxon>
        <taxon>Pseudonocardiales</taxon>
        <taxon>Pseudonocardiaceae</taxon>
        <taxon>Labedaea</taxon>
    </lineage>
</organism>
<dbReference type="Proteomes" id="UP000295444">
    <property type="component" value="Unassembled WGS sequence"/>
</dbReference>
<comment type="caution">
    <text evidence="3">The sequence shown here is derived from an EMBL/GenBank/DDBJ whole genome shotgun (WGS) entry which is preliminary data.</text>
</comment>
<dbReference type="PROSITE" id="PS50231">
    <property type="entry name" value="RICIN_B_LECTIN"/>
    <property type="match status" value="1"/>
</dbReference>
<proteinExistence type="predicted"/>
<dbReference type="RefSeq" id="WP_133850981.1">
    <property type="nucleotide sequence ID" value="NZ_SNXZ01000003.1"/>
</dbReference>
<name>A0A4R6SCM5_LABRH</name>
<keyword evidence="4" id="KW-1185">Reference proteome</keyword>
<feature type="signal peptide" evidence="1">
    <location>
        <begin position="1"/>
        <end position="25"/>
    </location>
</feature>
<feature type="domain" description="Ricin B lectin" evidence="2">
    <location>
        <begin position="395"/>
        <end position="530"/>
    </location>
</feature>
<dbReference type="CDD" id="cd00161">
    <property type="entry name" value="beta-trefoil_Ricin-like"/>
    <property type="match status" value="1"/>
</dbReference>
<accession>A0A4R6SCM5</accession>
<keyword evidence="1" id="KW-0732">Signal</keyword>
<dbReference type="PANTHER" id="PTHR38792:SF3">
    <property type="entry name" value="BNR_ASP-BOX REPEAT DOMAIN PROTEIN (AFU_ORTHOLOGUE AFUA_7G06430)-RELATED"/>
    <property type="match status" value="1"/>
</dbReference>
<gene>
    <name evidence="3" type="ORF">EV186_103816</name>
</gene>
<dbReference type="InterPro" id="IPR035992">
    <property type="entry name" value="Ricin_B-like_lectins"/>
</dbReference>
<sequence length="532" mass="56303">MRAARSIRALFAMIVALGLAIPAQAAASQVQLATTGQLLRNDTGLYPRVIRLQHSGAANGQLIASVVGFDGGGNGAIYRSTNDGATFTQIGAVRDQAAPLGICCNSLFELPKPIGAMPEGTLIWSVSIGQDAPNRRMTISLWQSQDHGVTWSFLSTCQNAPNTGGLWEPEVSVDTEGDLVCHYSDETDPAHSQKLVERFSSDGIHWSQVYPTVAPPAQGLRPGMAVVRRLGNGLFYMTYEICGTGNQYDCAVHYRTSADGANWGPPDDQGPLVRTATGQYFTHAATLAAASNGRLLVVGQQFREANGAIATTSGRTVLVNTEGGGNWFPINAPVAVDNPPNNYCPNYSSPLLPSTDGTRVLEIATAYDGTICKPYYATGSAQGTQDSTGFGLVSGRTYRLINVLSAKCLDVSADSRVPGGNIQQWDCNGLGPQNFLFTQVSPGVFTLRGQNSGLCVGVDGGGTAPGTNVSQWDCGGAAQQWRPINEGDGYWSFRSASGNCLDVAGGSAQAGANVQQWTCNRLSPQIWKLEPR</sequence>